<proteinExistence type="inferred from homology"/>
<evidence type="ECO:0000259" key="6">
    <source>
        <dbReference type="Pfam" id="PF01385"/>
    </source>
</evidence>
<evidence type="ECO:0000256" key="3">
    <source>
        <dbReference type="ARBA" id="ARBA00022578"/>
    </source>
</evidence>
<dbReference type="InterPro" id="IPR010095">
    <property type="entry name" value="Cas12f1-like_TNB"/>
</dbReference>
<keyword evidence="8" id="KW-0378">Hydrolase</keyword>
<dbReference type="Pfam" id="PF07282">
    <property type="entry name" value="Cas12f1-like_TNB"/>
    <property type="match status" value="1"/>
</dbReference>
<dbReference type="PANTHER" id="PTHR30405">
    <property type="entry name" value="TRANSPOSASE"/>
    <property type="match status" value="1"/>
</dbReference>
<evidence type="ECO:0000256" key="5">
    <source>
        <dbReference type="ARBA" id="ARBA00023172"/>
    </source>
</evidence>
<dbReference type="PANTHER" id="PTHR30405:SF25">
    <property type="entry name" value="RNA-GUIDED DNA ENDONUCLEASE INSQ-RELATED"/>
    <property type="match status" value="1"/>
</dbReference>
<dbReference type="RefSeq" id="WP_380076697.1">
    <property type="nucleotide sequence ID" value="NZ_JBHRZF010000080.1"/>
</dbReference>
<comment type="similarity">
    <text evidence="2">In the N-terminal section; belongs to the transposase 2 family.</text>
</comment>
<protein>
    <submittedName>
        <fullName evidence="8">RNA-guided endonuclease InsQ/TnpB family protein</fullName>
    </submittedName>
</protein>
<name>A0ABV8A4F3_9DEIO</name>
<comment type="similarity">
    <text evidence="1">In the C-terminal section; belongs to the transposase 35 family.</text>
</comment>
<dbReference type="Pfam" id="PF01385">
    <property type="entry name" value="OrfB_IS605"/>
    <property type="match status" value="1"/>
</dbReference>
<dbReference type="InterPro" id="IPR051399">
    <property type="entry name" value="RNA-guided_DNA_endo/Transpos"/>
</dbReference>
<sequence length="404" mass="46382">MIVLEYKLVAAAEQRRGMDEAIRTAQFVRNACLRYWMDSEKVGKNDIYKHTTKLRAEFEWAKKLNSTAVQAAGERAWASISRFYDNHKKGAATNVCGRKPVGYPKFKKNVRSVEYKQSGWKLDASTKRLTLTDRFKIGVMKLLGKWDLMLYRQEDIKRLRIVKRADGYYAQFLVDVERHFDLEPSGKTIGLDVGLKSFYTDSEGHEEPNPRFYRKAEQSLKKLQRQVSRKVKGSNNRKKAVARLGRKHLKVQRQRKDHAVKLARCVVMSNDVVAFEDLKVRNMIRNRKLSKSIQDASWREFRLWMEYFARVCGKIAIPVNPAYTSQICSGCGVAVKKDLKTRTHVCGCGTVLDRDHNAAINILRGALRMVGHTKTGEATPETLVEMEEDQPKLASIAEARIPRL</sequence>
<gene>
    <name evidence="8" type="ORF">ACFOPQ_07240</name>
</gene>
<evidence type="ECO:0000256" key="2">
    <source>
        <dbReference type="ARBA" id="ARBA00011044"/>
    </source>
</evidence>
<keyword evidence="3" id="KW-0815">Transposition</keyword>
<evidence type="ECO:0000256" key="1">
    <source>
        <dbReference type="ARBA" id="ARBA00008761"/>
    </source>
</evidence>
<reference evidence="9" key="1">
    <citation type="journal article" date="2019" name="Int. J. Syst. Evol. Microbiol.">
        <title>The Global Catalogue of Microorganisms (GCM) 10K type strain sequencing project: providing services to taxonomists for standard genome sequencing and annotation.</title>
        <authorList>
            <consortium name="The Broad Institute Genomics Platform"/>
            <consortium name="The Broad Institute Genome Sequencing Center for Infectious Disease"/>
            <person name="Wu L."/>
            <person name="Ma J."/>
        </authorList>
    </citation>
    <scope>NUCLEOTIDE SEQUENCE [LARGE SCALE GENOMIC DNA]</scope>
    <source>
        <strain evidence="9">CCTCC AB 2013263</strain>
    </source>
</reference>
<dbReference type="NCBIfam" id="NF040570">
    <property type="entry name" value="guided_TnpB"/>
    <property type="match status" value="1"/>
</dbReference>
<dbReference type="EMBL" id="JBHRZF010000080">
    <property type="protein sequence ID" value="MFC3860557.1"/>
    <property type="molecule type" value="Genomic_DNA"/>
</dbReference>
<keyword evidence="9" id="KW-1185">Reference proteome</keyword>
<feature type="domain" description="Cas12f1-like TNB" evidence="7">
    <location>
        <begin position="298"/>
        <end position="362"/>
    </location>
</feature>
<dbReference type="Proteomes" id="UP001595748">
    <property type="component" value="Unassembled WGS sequence"/>
</dbReference>
<keyword evidence="4" id="KW-0238">DNA-binding</keyword>
<dbReference type="InterPro" id="IPR001959">
    <property type="entry name" value="Transposase"/>
</dbReference>
<keyword evidence="5" id="KW-0233">DNA recombination</keyword>
<organism evidence="8 9">
    <name type="scientific">Deinococcus antarcticus</name>
    <dbReference type="NCBI Taxonomy" id="1298767"/>
    <lineage>
        <taxon>Bacteria</taxon>
        <taxon>Thermotogati</taxon>
        <taxon>Deinococcota</taxon>
        <taxon>Deinococci</taxon>
        <taxon>Deinococcales</taxon>
        <taxon>Deinococcaceae</taxon>
        <taxon>Deinococcus</taxon>
    </lineage>
</organism>
<evidence type="ECO:0000256" key="4">
    <source>
        <dbReference type="ARBA" id="ARBA00023125"/>
    </source>
</evidence>
<evidence type="ECO:0000259" key="7">
    <source>
        <dbReference type="Pfam" id="PF07282"/>
    </source>
</evidence>
<feature type="domain" description="Probable transposase IS891/IS1136/IS1341" evidence="6">
    <location>
        <begin position="171"/>
        <end position="286"/>
    </location>
</feature>
<evidence type="ECO:0000313" key="9">
    <source>
        <dbReference type="Proteomes" id="UP001595748"/>
    </source>
</evidence>
<keyword evidence="8" id="KW-0255">Endonuclease</keyword>
<dbReference type="NCBIfam" id="TIGR01766">
    <property type="entry name" value="IS200/IS605 family accessory protein TnpB-like domain"/>
    <property type="match status" value="1"/>
</dbReference>
<keyword evidence="8" id="KW-0540">Nuclease</keyword>
<evidence type="ECO:0000313" key="8">
    <source>
        <dbReference type="EMBL" id="MFC3860557.1"/>
    </source>
</evidence>
<accession>A0ABV8A4F3</accession>
<comment type="caution">
    <text evidence="8">The sequence shown here is derived from an EMBL/GenBank/DDBJ whole genome shotgun (WGS) entry which is preliminary data.</text>
</comment>
<dbReference type="GO" id="GO:0004519">
    <property type="term" value="F:endonuclease activity"/>
    <property type="evidence" value="ECO:0007669"/>
    <property type="project" value="UniProtKB-KW"/>
</dbReference>